<evidence type="ECO:0000313" key="7">
    <source>
        <dbReference type="Proteomes" id="UP001282288"/>
    </source>
</evidence>
<evidence type="ECO:0000256" key="2">
    <source>
        <dbReference type="ARBA" id="ARBA00022723"/>
    </source>
</evidence>
<keyword evidence="2" id="KW-0479">Metal-binding</keyword>
<evidence type="ECO:0000313" key="5">
    <source>
        <dbReference type="EMBL" id="MDX3022765.1"/>
    </source>
</evidence>
<dbReference type="GO" id="GO:0046872">
    <property type="term" value="F:metal ion binding"/>
    <property type="evidence" value="ECO:0007669"/>
    <property type="project" value="UniProtKB-KW"/>
</dbReference>
<comment type="similarity">
    <text evidence="1">Belongs to the FAH family.</text>
</comment>
<feature type="domain" description="Fumarylacetoacetase-like C-terminal" evidence="3">
    <location>
        <begin position="73"/>
        <end position="278"/>
    </location>
</feature>
<gene>
    <name evidence="4" type="ORF">PV399_17020</name>
    <name evidence="5" type="ORF">PV666_33525</name>
</gene>
<dbReference type="Gene3D" id="3.90.850.10">
    <property type="entry name" value="Fumarylacetoacetase-like, C-terminal domain"/>
    <property type="match status" value="1"/>
</dbReference>
<dbReference type="InterPro" id="IPR051121">
    <property type="entry name" value="FAH"/>
</dbReference>
<dbReference type="InterPro" id="IPR036663">
    <property type="entry name" value="Fumarylacetoacetase_C_sf"/>
</dbReference>
<evidence type="ECO:0000256" key="1">
    <source>
        <dbReference type="ARBA" id="ARBA00010211"/>
    </source>
</evidence>
<comment type="caution">
    <text evidence="4">The sequence shown here is derived from an EMBL/GenBank/DDBJ whole genome shotgun (WGS) entry which is preliminary data.</text>
</comment>
<sequence>MKLANVNGRAAIIVDNRVLDIETATNGRLTSDPAVLSDLAHHEELRALTTTATATLPVLDEALLGPPVPKPGKVIALALNYRTHAEESGKAIPDEPHVMVKFPSSITGPYDEIVVPSGREMIDYEAEIVLVIGRRCTRLTEEEAWDVVAGITAGQDISDREEQFRPPVKQFSMAKSYDTFGPTGPYLVTPDELSDRDDIGLIGRVDGQETQRTRSSDFIFSVPRLLVWLTRFVTLEPGDQVWTGTPGGVGEARTPPLYLRDGTLVETEVEGVGVMRNRAVVK</sequence>
<dbReference type="GeneID" id="69812902"/>
<proteinExistence type="inferred from homology"/>
<protein>
    <submittedName>
        <fullName evidence="4">Fumarylacetoacetate hydrolase family protein</fullName>
    </submittedName>
</protein>
<accession>A0AAP6BAY8</accession>
<dbReference type="RefSeq" id="WP_010352800.1">
    <property type="nucleotide sequence ID" value="NZ_BCMK01000003.1"/>
</dbReference>
<dbReference type="GO" id="GO:0016787">
    <property type="term" value="F:hydrolase activity"/>
    <property type="evidence" value="ECO:0007669"/>
    <property type="project" value="UniProtKB-KW"/>
</dbReference>
<evidence type="ECO:0000313" key="4">
    <source>
        <dbReference type="EMBL" id="MDX2961407.1"/>
    </source>
</evidence>
<evidence type="ECO:0000313" key="6">
    <source>
        <dbReference type="Proteomes" id="UP001272987"/>
    </source>
</evidence>
<keyword evidence="6" id="KW-1185">Reference proteome</keyword>
<dbReference type="SUPFAM" id="SSF56529">
    <property type="entry name" value="FAH"/>
    <property type="match status" value="1"/>
</dbReference>
<dbReference type="Pfam" id="PF01557">
    <property type="entry name" value="FAA_hydrolase"/>
    <property type="match status" value="1"/>
</dbReference>
<dbReference type="Proteomes" id="UP001272987">
    <property type="component" value="Unassembled WGS sequence"/>
</dbReference>
<keyword evidence="4" id="KW-0378">Hydrolase</keyword>
<dbReference type="EMBL" id="JARAWP010000022">
    <property type="protein sequence ID" value="MDX3022765.1"/>
    <property type="molecule type" value="Genomic_DNA"/>
</dbReference>
<dbReference type="Proteomes" id="UP001282288">
    <property type="component" value="Unassembled WGS sequence"/>
</dbReference>
<dbReference type="GO" id="GO:0044281">
    <property type="term" value="P:small molecule metabolic process"/>
    <property type="evidence" value="ECO:0007669"/>
    <property type="project" value="UniProtKB-ARBA"/>
</dbReference>
<reference evidence="4 6" key="1">
    <citation type="journal article" date="2023" name="Microb. Genom.">
        <title>Mesoterricola silvestris gen. nov., sp. nov., Mesoterricola sediminis sp. nov., Geothrix oryzae sp. nov., Geothrix edaphica sp. nov., Geothrix rubra sp. nov., and Geothrix limicola sp. nov., six novel members of Acidobacteriota isolated from soils.</title>
        <authorList>
            <person name="Weisberg A.J."/>
            <person name="Pearce E."/>
            <person name="Kramer C.G."/>
            <person name="Chang J.H."/>
            <person name="Clarke C.R."/>
        </authorList>
    </citation>
    <scope>NUCLEOTIDE SEQUENCE</scope>
    <source>
        <strain evidence="5 6">NB05-1H</strain>
        <strain evidence="4">NRRL_B-16521</strain>
    </source>
</reference>
<dbReference type="InterPro" id="IPR011234">
    <property type="entry name" value="Fumarylacetoacetase-like_C"/>
</dbReference>
<organism evidence="4 7">
    <name type="scientific">Streptomyces acidiscabies</name>
    <dbReference type="NCBI Taxonomy" id="42234"/>
    <lineage>
        <taxon>Bacteria</taxon>
        <taxon>Bacillati</taxon>
        <taxon>Actinomycetota</taxon>
        <taxon>Actinomycetes</taxon>
        <taxon>Kitasatosporales</taxon>
        <taxon>Streptomycetaceae</taxon>
        <taxon>Streptomyces</taxon>
    </lineage>
</organism>
<dbReference type="PANTHER" id="PTHR42796">
    <property type="entry name" value="FUMARYLACETOACETATE HYDROLASE DOMAIN-CONTAINING PROTEIN 2A-RELATED"/>
    <property type="match status" value="1"/>
</dbReference>
<dbReference type="AlphaFoldDB" id="A0AAP6BAY8"/>
<name>A0AAP6BAY8_9ACTN</name>
<evidence type="ECO:0000259" key="3">
    <source>
        <dbReference type="Pfam" id="PF01557"/>
    </source>
</evidence>
<dbReference type="PANTHER" id="PTHR42796:SF4">
    <property type="entry name" value="FUMARYLACETOACETATE HYDROLASE DOMAIN-CONTAINING PROTEIN 2A"/>
    <property type="match status" value="1"/>
</dbReference>
<dbReference type="EMBL" id="JARAWC010000011">
    <property type="protein sequence ID" value="MDX2961407.1"/>
    <property type="molecule type" value="Genomic_DNA"/>
</dbReference>